<keyword evidence="10" id="KW-1185">Reference proteome</keyword>
<name>A0A3S1A2C1_ELYCH</name>
<dbReference type="InterPro" id="IPR039778">
    <property type="entry name" value="PDCD4"/>
</dbReference>
<dbReference type="GO" id="GO:0005634">
    <property type="term" value="C:nucleus"/>
    <property type="evidence" value="ECO:0007669"/>
    <property type="project" value="TreeGrafter"/>
</dbReference>
<comment type="caution">
    <text evidence="9">The sequence shown here is derived from an EMBL/GenBank/DDBJ whole genome shotgun (WGS) entry which is preliminary data.</text>
</comment>
<dbReference type="InterPro" id="IPR003891">
    <property type="entry name" value="Initiation_fac_eIF4g_MI"/>
</dbReference>
<evidence type="ECO:0000313" key="9">
    <source>
        <dbReference type="EMBL" id="RUS88808.1"/>
    </source>
</evidence>
<keyword evidence="6" id="KW-0539">Nucleus</keyword>
<evidence type="ECO:0000313" key="10">
    <source>
        <dbReference type="Proteomes" id="UP000271974"/>
    </source>
</evidence>
<dbReference type="FunFam" id="1.25.40.180:FF:000009">
    <property type="entry name" value="programmed cell death protein 4"/>
    <property type="match status" value="1"/>
</dbReference>
<evidence type="ECO:0000256" key="4">
    <source>
        <dbReference type="ARBA" id="ARBA00022490"/>
    </source>
</evidence>
<evidence type="ECO:0000259" key="8">
    <source>
        <dbReference type="PROSITE" id="PS51366"/>
    </source>
</evidence>
<feature type="domain" description="MI" evidence="8">
    <location>
        <begin position="144"/>
        <end position="265"/>
    </location>
</feature>
<dbReference type="InterPro" id="IPR016024">
    <property type="entry name" value="ARM-type_fold"/>
</dbReference>
<dbReference type="FunFam" id="1.25.40.180:FF:000008">
    <property type="entry name" value="Programmed cell death protein 4"/>
    <property type="match status" value="1"/>
</dbReference>
<feature type="region of interest" description="Disordered" evidence="7">
    <location>
        <begin position="1"/>
        <end position="102"/>
    </location>
</feature>
<dbReference type="PANTHER" id="PTHR12626:SF0">
    <property type="entry name" value="PROGRAMMED CELL DEATH PROTEIN 4"/>
    <property type="match status" value="1"/>
</dbReference>
<proteinExistence type="inferred from homology"/>
<comment type="similarity">
    <text evidence="2">Belongs to the PDCD4 family.</text>
</comment>
<evidence type="ECO:0000256" key="7">
    <source>
        <dbReference type="SAM" id="MobiDB-lite"/>
    </source>
</evidence>
<evidence type="ECO:0000256" key="5">
    <source>
        <dbReference type="ARBA" id="ARBA00022737"/>
    </source>
</evidence>
<dbReference type="Pfam" id="PF02847">
    <property type="entry name" value="MA3"/>
    <property type="match status" value="2"/>
</dbReference>
<dbReference type="GO" id="GO:0005829">
    <property type="term" value="C:cytosol"/>
    <property type="evidence" value="ECO:0007669"/>
    <property type="project" value="TreeGrafter"/>
</dbReference>
<dbReference type="EMBL" id="RQTK01000073">
    <property type="protein sequence ID" value="RUS88808.1"/>
    <property type="molecule type" value="Genomic_DNA"/>
</dbReference>
<gene>
    <name evidence="9" type="ORF">EGW08_003438</name>
</gene>
<accession>A0A3S1A2C1</accession>
<evidence type="ECO:0000256" key="2">
    <source>
        <dbReference type="ARBA" id="ARBA00005497"/>
    </source>
</evidence>
<dbReference type="OrthoDB" id="414546at2759"/>
<feature type="compositionally biased region" description="Gly residues" evidence="7">
    <location>
        <begin position="92"/>
        <end position="102"/>
    </location>
</feature>
<reference evidence="9 10" key="1">
    <citation type="submission" date="2019-01" db="EMBL/GenBank/DDBJ databases">
        <title>A draft genome assembly of the solar-powered sea slug Elysia chlorotica.</title>
        <authorList>
            <person name="Cai H."/>
            <person name="Li Q."/>
            <person name="Fang X."/>
            <person name="Li J."/>
            <person name="Curtis N.E."/>
            <person name="Altenburger A."/>
            <person name="Shibata T."/>
            <person name="Feng M."/>
            <person name="Maeda T."/>
            <person name="Schwartz J.A."/>
            <person name="Shigenobu S."/>
            <person name="Lundholm N."/>
            <person name="Nishiyama T."/>
            <person name="Yang H."/>
            <person name="Hasebe M."/>
            <person name="Li S."/>
            <person name="Pierce S.K."/>
            <person name="Wang J."/>
        </authorList>
    </citation>
    <scope>NUCLEOTIDE SEQUENCE [LARGE SCALE GENOMIC DNA]</scope>
    <source>
        <strain evidence="9">EC2010</strain>
        <tissue evidence="9">Whole organism of an adult</tissue>
    </source>
</reference>
<dbReference type="Gene3D" id="1.25.40.180">
    <property type="match status" value="2"/>
</dbReference>
<dbReference type="GO" id="GO:0045892">
    <property type="term" value="P:negative regulation of DNA-templated transcription"/>
    <property type="evidence" value="ECO:0007669"/>
    <property type="project" value="InterPro"/>
</dbReference>
<sequence>MSSAMEVATESVQDGEANMVNGTEDIAEAADSIAELSGDLSSRPIRKAKRNLGKTGNHELGPEGAAAQTKKALPLTKNSRKSRDGRGRGLPKKGGAGGKGVWGKLGEEVVEDGHCKDSHDPNYDSASEEEYLIEEIDPEVTEEELQKVLEPAVLEYYENNSPQEFISSLSDLNLGQKKPKLVEFLISKAIDHKAAQCEMTSVLLSELYSEVLHHEDIMAGFTEILGKLSDLVIDAPHAPEVIGKFMARAVADDCLPPKYIHGDGKNSECVNTKEALSKADILLTQKHGIVRLDNIWGTGGGIRPVKYLIKQMVMLLKEYLSSGDIAEATRCLTDLDVPHFHHELVYEAVNMVMEKSTDRAADMMVKLFKSLDASVIITPDQFIQGFRRIFDNMADICLDVPNAYTLLDKFATLCHREGIITTALLNDVPQRGRKRFVSEGDGGKVKESS</sequence>
<evidence type="ECO:0000256" key="3">
    <source>
        <dbReference type="ARBA" id="ARBA00014414"/>
    </source>
</evidence>
<keyword evidence="4" id="KW-0963">Cytoplasm</keyword>
<dbReference type="AlphaFoldDB" id="A0A3S1A2C1"/>
<dbReference type="SUPFAM" id="SSF48371">
    <property type="entry name" value="ARM repeat"/>
    <property type="match status" value="2"/>
</dbReference>
<evidence type="ECO:0000256" key="6">
    <source>
        <dbReference type="ARBA" id="ARBA00023242"/>
    </source>
</evidence>
<dbReference type="PANTHER" id="PTHR12626">
    <property type="entry name" value="PROGRAMMED CELL DEATH 4"/>
    <property type="match status" value="1"/>
</dbReference>
<protein>
    <recommendedName>
        <fullName evidence="3">Programmed cell death protein 4</fullName>
    </recommendedName>
</protein>
<dbReference type="Proteomes" id="UP000271974">
    <property type="component" value="Unassembled WGS sequence"/>
</dbReference>
<evidence type="ECO:0000256" key="1">
    <source>
        <dbReference type="ARBA" id="ARBA00004496"/>
    </source>
</evidence>
<dbReference type="STRING" id="188477.A0A3S1A2C1"/>
<comment type="subcellular location">
    <subcellularLocation>
        <location evidence="1">Cytoplasm</location>
    </subcellularLocation>
</comment>
<feature type="domain" description="MI" evidence="8">
    <location>
        <begin position="307"/>
        <end position="430"/>
    </location>
</feature>
<keyword evidence="5" id="KW-0677">Repeat</keyword>
<dbReference type="PROSITE" id="PS51366">
    <property type="entry name" value="MI"/>
    <property type="match status" value="2"/>
</dbReference>
<dbReference type="SMART" id="SM00544">
    <property type="entry name" value="MA3"/>
    <property type="match status" value="2"/>
</dbReference>
<organism evidence="9 10">
    <name type="scientific">Elysia chlorotica</name>
    <name type="common">Eastern emerald elysia</name>
    <name type="synonym">Sea slug</name>
    <dbReference type="NCBI Taxonomy" id="188477"/>
    <lineage>
        <taxon>Eukaryota</taxon>
        <taxon>Metazoa</taxon>
        <taxon>Spiralia</taxon>
        <taxon>Lophotrochozoa</taxon>
        <taxon>Mollusca</taxon>
        <taxon>Gastropoda</taxon>
        <taxon>Heterobranchia</taxon>
        <taxon>Euthyneura</taxon>
        <taxon>Panpulmonata</taxon>
        <taxon>Sacoglossa</taxon>
        <taxon>Placobranchoidea</taxon>
        <taxon>Plakobranchidae</taxon>
        <taxon>Elysia</taxon>
    </lineage>
</organism>